<dbReference type="EMBL" id="CP116805">
    <property type="protein sequence ID" value="WCL55688.1"/>
    <property type="molecule type" value="Genomic_DNA"/>
</dbReference>
<dbReference type="GO" id="GO:0001671">
    <property type="term" value="F:ATPase activator activity"/>
    <property type="evidence" value="ECO:0007669"/>
    <property type="project" value="TreeGrafter"/>
</dbReference>
<evidence type="ECO:0000313" key="9">
    <source>
        <dbReference type="Proteomes" id="UP001217500"/>
    </source>
</evidence>
<keyword evidence="3 6" id="KW-1133">Transmembrane helix</keyword>
<proteinExistence type="inferred from homology"/>
<feature type="transmembrane region" description="Helical" evidence="6">
    <location>
        <begin position="34"/>
        <end position="66"/>
    </location>
</feature>
<comment type="subcellular location">
    <subcellularLocation>
        <location evidence="1">Membrane</location>
        <topology evidence="1">Single-pass membrane protein</topology>
    </subcellularLocation>
</comment>
<name>A0AAE9XQZ3_9PROT</name>
<dbReference type="RefSeq" id="WP_289505545.1">
    <property type="nucleotide sequence ID" value="NZ_CP116805.1"/>
</dbReference>
<organism evidence="8 9">
    <name type="scientific">Gimibacter soli</name>
    <dbReference type="NCBI Taxonomy" id="3024400"/>
    <lineage>
        <taxon>Bacteria</taxon>
        <taxon>Pseudomonadati</taxon>
        <taxon>Pseudomonadota</taxon>
        <taxon>Alphaproteobacteria</taxon>
        <taxon>Kordiimonadales</taxon>
        <taxon>Temperatibacteraceae</taxon>
        <taxon>Gimibacter</taxon>
    </lineage>
</organism>
<evidence type="ECO:0000256" key="2">
    <source>
        <dbReference type="ARBA" id="ARBA00022692"/>
    </source>
</evidence>
<keyword evidence="4 6" id="KW-0472">Membrane</keyword>
<dbReference type="GO" id="GO:0030150">
    <property type="term" value="P:protein import into mitochondrial matrix"/>
    <property type="evidence" value="ECO:0007669"/>
    <property type="project" value="TreeGrafter"/>
</dbReference>
<feature type="domain" description="J" evidence="7">
    <location>
        <begin position="94"/>
        <end position="145"/>
    </location>
</feature>
<evidence type="ECO:0000256" key="4">
    <source>
        <dbReference type="ARBA" id="ARBA00023136"/>
    </source>
</evidence>
<dbReference type="PANTHER" id="PTHR12763">
    <property type="match status" value="1"/>
</dbReference>
<evidence type="ECO:0000256" key="1">
    <source>
        <dbReference type="ARBA" id="ARBA00004167"/>
    </source>
</evidence>
<evidence type="ECO:0000313" key="8">
    <source>
        <dbReference type="EMBL" id="WCL55688.1"/>
    </source>
</evidence>
<dbReference type="AlphaFoldDB" id="A0AAE9XQZ3"/>
<dbReference type="CDD" id="cd06257">
    <property type="entry name" value="DnaJ"/>
    <property type="match status" value="1"/>
</dbReference>
<comment type="similarity">
    <text evidence="5">Belongs to the TIM14 family.</text>
</comment>
<dbReference type="InterPro" id="IPR036869">
    <property type="entry name" value="J_dom_sf"/>
</dbReference>
<gene>
    <name evidence="8" type="ORF">PH603_07960</name>
</gene>
<keyword evidence="9" id="KW-1185">Reference proteome</keyword>
<dbReference type="KEGG" id="gso:PH603_07960"/>
<evidence type="ECO:0000256" key="3">
    <source>
        <dbReference type="ARBA" id="ARBA00022989"/>
    </source>
</evidence>
<accession>A0AAE9XQZ3</accession>
<dbReference type="GO" id="GO:0016020">
    <property type="term" value="C:membrane"/>
    <property type="evidence" value="ECO:0007669"/>
    <property type="project" value="UniProtKB-SubCell"/>
</dbReference>
<dbReference type="Gene3D" id="1.10.287.110">
    <property type="entry name" value="DnaJ domain"/>
    <property type="match status" value="1"/>
</dbReference>
<dbReference type="Pfam" id="PF00226">
    <property type="entry name" value="DnaJ"/>
    <property type="match status" value="1"/>
</dbReference>
<keyword evidence="2 6" id="KW-0812">Transmembrane</keyword>
<dbReference type="InterPro" id="IPR001623">
    <property type="entry name" value="DnaJ_domain"/>
</dbReference>
<sequence length="145" mass="15891">MGWLLIGLLIAAAFLILLEWWARTDVDSAKRVLFWAAVGACILLCLFLVATGRGLAAIVPVGISLWRFRNMGKAAREAGERMVRPRKGGMSRKEALEVLGLKEGASVAEVNTAYRRLMAVNHPDKGGSDWMAAKLNEARKVLLDD</sequence>
<evidence type="ECO:0000256" key="5">
    <source>
        <dbReference type="ARBA" id="ARBA00038105"/>
    </source>
</evidence>
<dbReference type="PANTHER" id="PTHR12763:SF28">
    <property type="entry name" value="GEO10507P1-RELATED"/>
    <property type="match status" value="1"/>
</dbReference>
<protein>
    <submittedName>
        <fullName evidence="8">DnaJ domain-containing protein</fullName>
    </submittedName>
</protein>
<reference evidence="8" key="1">
    <citation type="submission" date="2023-01" db="EMBL/GenBank/DDBJ databases">
        <title>The genome sequence of Kordiimonadaceae bacterium 6D33.</title>
        <authorList>
            <person name="Liu Y."/>
        </authorList>
    </citation>
    <scope>NUCLEOTIDE SEQUENCE</scope>
    <source>
        <strain evidence="8">6D33</strain>
    </source>
</reference>
<dbReference type="SMART" id="SM00271">
    <property type="entry name" value="DnaJ"/>
    <property type="match status" value="1"/>
</dbReference>
<evidence type="ECO:0000256" key="6">
    <source>
        <dbReference type="SAM" id="Phobius"/>
    </source>
</evidence>
<dbReference type="SUPFAM" id="SSF46565">
    <property type="entry name" value="Chaperone J-domain"/>
    <property type="match status" value="1"/>
</dbReference>
<evidence type="ECO:0000259" key="7">
    <source>
        <dbReference type="PROSITE" id="PS50076"/>
    </source>
</evidence>
<dbReference type="PROSITE" id="PS50076">
    <property type="entry name" value="DNAJ_2"/>
    <property type="match status" value="1"/>
</dbReference>
<dbReference type="Proteomes" id="UP001217500">
    <property type="component" value="Chromosome"/>
</dbReference>